<dbReference type="Pfam" id="PF00005">
    <property type="entry name" value="ABC_tran"/>
    <property type="match status" value="1"/>
</dbReference>
<proteinExistence type="predicted"/>
<dbReference type="PROSITE" id="PS00211">
    <property type="entry name" value="ABC_TRANSPORTER_1"/>
    <property type="match status" value="1"/>
</dbReference>
<dbReference type="Proteomes" id="UP001519306">
    <property type="component" value="Unassembled WGS sequence"/>
</dbReference>
<dbReference type="PANTHER" id="PTHR43776">
    <property type="entry name" value="TRANSPORT ATP-BINDING PROTEIN"/>
    <property type="match status" value="1"/>
</dbReference>
<protein>
    <submittedName>
        <fullName evidence="5">Oligopeptide/dipeptide ABC transporter ATP-binding protein</fullName>
    </submittedName>
</protein>
<evidence type="ECO:0000313" key="6">
    <source>
        <dbReference type="Proteomes" id="UP001519306"/>
    </source>
</evidence>
<dbReference type="InterPro" id="IPR003439">
    <property type="entry name" value="ABC_transporter-like_ATP-bd"/>
</dbReference>
<evidence type="ECO:0000256" key="2">
    <source>
        <dbReference type="ARBA" id="ARBA00022741"/>
    </source>
</evidence>
<keyword evidence="3 5" id="KW-0067">ATP-binding</keyword>
<gene>
    <name evidence="5" type="ORF">J2Z71_000948</name>
</gene>
<accession>A0ABS4KCB2</accession>
<dbReference type="InterPro" id="IPR027417">
    <property type="entry name" value="P-loop_NTPase"/>
</dbReference>
<evidence type="ECO:0000256" key="1">
    <source>
        <dbReference type="ARBA" id="ARBA00022448"/>
    </source>
</evidence>
<dbReference type="InterPro" id="IPR017871">
    <property type="entry name" value="ABC_transporter-like_CS"/>
</dbReference>
<dbReference type="Pfam" id="PF08352">
    <property type="entry name" value="oligo_HPY"/>
    <property type="match status" value="1"/>
</dbReference>
<sequence length="314" mass="35579">MSEVLQVKNLKKYFTKNGKTITSVDNVSFEIEKGETLGIVGESGSGKSTLARSIARIIEPTSGKILFKDRDILSFNKKELKEYRKEVQMIFQDPYSSLNPRMRCGEIIGEPLKNLTDLNNEEIKKRVLETMKISGLSDFHYDRYPYEFSGGQRQRIGIARALIINPEIIIADEPTSALDVSIQAQIINLLEDLKKEFNLTTIFISHDLAVVEHISNKVLVMYLGKIVEIGNVEDIFNNPLHPYTKVLISSIPAKNPFEKKEKILLKGDLPSNTDIIKGCKFSSRCPYAKDICFSEEPHLEDKKNGHKVSCHFVD</sequence>
<keyword evidence="2" id="KW-0547">Nucleotide-binding</keyword>
<dbReference type="SMART" id="SM00382">
    <property type="entry name" value="AAA"/>
    <property type="match status" value="1"/>
</dbReference>
<comment type="caution">
    <text evidence="5">The sequence shown here is derived from an EMBL/GenBank/DDBJ whole genome shotgun (WGS) entry which is preliminary data.</text>
</comment>
<dbReference type="EMBL" id="JAGGLJ010000007">
    <property type="protein sequence ID" value="MBP2025418.1"/>
    <property type="molecule type" value="Genomic_DNA"/>
</dbReference>
<dbReference type="CDD" id="cd03257">
    <property type="entry name" value="ABC_NikE_OppD_transporters"/>
    <property type="match status" value="1"/>
</dbReference>
<evidence type="ECO:0000256" key="3">
    <source>
        <dbReference type="ARBA" id="ARBA00022840"/>
    </source>
</evidence>
<reference evidence="5 6" key="1">
    <citation type="submission" date="2021-03" db="EMBL/GenBank/DDBJ databases">
        <title>Genomic Encyclopedia of Type Strains, Phase IV (KMG-IV): sequencing the most valuable type-strain genomes for metagenomic binning, comparative biology and taxonomic classification.</title>
        <authorList>
            <person name="Goeker M."/>
        </authorList>
    </citation>
    <scope>NUCLEOTIDE SEQUENCE [LARGE SCALE GENOMIC DNA]</scope>
    <source>
        <strain evidence="5 6">DSM 27563</strain>
    </source>
</reference>
<dbReference type="InterPro" id="IPR003593">
    <property type="entry name" value="AAA+_ATPase"/>
</dbReference>
<organism evidence="5 6">
    <name type="scientific">Peptoniphilus stercorisuis</name>
    <dbReference type="NCBI Taxonomy" id="1436965"/>
    <lineage>
        <taxon>Bacteria</taxon>
        <taxon>Bacillati</taxon>
        <taxon>Bacillota</taxon>
        <taxon>Tissierellia</taxon>
        <taxon>Tissierellales</taxon>
        <taxon>Peptoniphilaceae</taxon>
        <taxon>Peptoniphilus</taxon>
    </lineage>
</organism>
<dbReference type="InterPro" id="IPR013563">
    <property type="entry name" value="Oligopep_ABC_C"/>
</dbReference>
<keyword evidence="6" id="KW-1185">Reference proteome</keyword>
<dbReference type="Gene3D" id="3.40.50.300">
    <property type="entry name" value="P-loop containing nucleotide triphosphate hydrolases"/>
    <property type="match status" value="1"/>
</dbReference>
<dbReference type="PROSITE" id="PS50893">
    <property type="entry name" value="ABC_TRANSPORTER_2"/>
    <property type="match status" value="1"/>
</dbReference>
<feature type="domain" description="ABC transporter" evidence="4">
    <location>
        <begin position="5"/>
        <end position="248"/>
    </location>
</feature>
<dbReference type="InterPro" id="IPR050319">
    <property type="entry name" value="ABC_transp_ATP-bind"/>
</dbReference>
<evidence type="ECO:0000259" key="4">
    <source>
        <dbReference type="PROSITE" id="PS50893"/>
    </source>
</evidence>
<name>A0ABS4KCB2_9FIRM</name>
<dbReference type="GO" id="GO:0005524">
    <property type="term" value="F:ATP binding"/>
    <property type="evidence" value="ECO:0007669"/>
    <property type="project" value="UniProtKB-KW"/>
</dbReference>
<dbReference type="SUPFAM" id="SSF52540">
    <property type="entry name" value="P-loop containing nucleoside triphosphate hydrolases"/>
    <property type="match status" value="1"/>
</dbReference>
<dbReference type="NCBIfam" id="TIGR01727">
    <property type="entry name" value="oligo_HPY"/>
    <property type="match status" value="1"/>
</dbReference>
<dbReference type="RefSeq" id="WP_210060708.1">
    <property type="nucleotide sequence ID" value="NZ_JAGGLJ010000007.1"/>
</dbReference>
<evidence type="ECO:0000313" key="5">
    <source>
        <dbReference type="EMBL" id="MBP2025418.1"/>
    </source>
</evidence>
<keyword evidence="1" id="KW-0813">Transport</keyword>